<evidence type="ECO:0000313" key="2">
    <source>
        <dbReference type="EMBL" id="GFH17046.1"/>
    </source>
</evidence>
<dbReference type="GO" id="GO:0060628">
    <property type="term" value="P:regulation of ER to Golgi vesicle-mediated transport"/>
    <property type="evidence" value="ECO:0007669"/>
    <property type="project" value="TreeGrafter"/>
</dbReference>
<dbReference type="EMBL" id="BLLF01001088">
    <property type="protein sequence ID" value="GFH17046.1"/>
    <property type="molecule type" value="Genomic_DNA"/>
</dbReference>
<reference evidence="2 3" key="1">
    <citation type="submission" date="2020-02" db="EMBL/GenBank/DDBJ databases">
        <title>Draft genome sequence of Haematococcus lacustris strain NIES-144.</title>
        <authorList>
            <person name="Morimoto D."/>
            <person name="Nakagawa S."/>
            <person name="Yoshida T."/>
            <person name="Sawayama S."/>
        </authorList>
    </citation>
    <scope>NUCLEOTIDE SEQUENCE [LARGE SCALE GENOMIC DNA]</scope>
    <source>
        <strain evidence="2 3">NIES-144</strain>
    </source>
</reference>
<gene>
    <name evidence="2" type="ORF">HaLaN_13584</name>
</gene>
<evidence type="ECO:0000256" key="1">
    <source>
        <dbReference type="SAM" id="MobiDB-lite"/>
    </source>
</evidence>
<dbReference type="PANTHER" id="PTHR13520:SF0">
    <property type="entry name" value="RAD50-INTERACTING PROTEIN 1"/>
    <property type="match status" value="1"/>
</dbReference>
<accession>A0A699ZCV0</accession>
<feature type="region of interest" description="Disordered" evidence="1">
    <location>
        <begin position="156"/>
        <end position="183"/>
    </location>
</feature>
<dbReference type="AlphaFoldDB" id="A0A699ZCV0"/>
<proteinExistence type="predicted"/>
<evidence type="ECO:0000313" key="3">
    <source>
        <dbReference type="Proteomes" id="UP000485058"/>
    </source>
</evidence>
<feature type="non-terminal residue" evidence="2">
    <location>
        <position position="345"/>
    </location>
</feature>
<sequence>TPADPVDALRVQHQQYSAWITQFINSNAQAGEQLAPASGTASIPELVSAMASASSAQGHLTYLKYWAETAALDALGLALQAGDYAASYAQGLPGGSLQQLMTIAATIDARMQESRYTLYSRFLQDAQEVLALMGWPPPLSTTTTTTAAADVMPNPDLAPPNGASAEAAAAGVQQPAELSVGGGPGADPARHFVGWEAQPALLPTLLLVLRLLTQLQQLVERSAFARLGQEVAAEGGQAEEEPLLWAATTLVAPLQARLLAQFDPCMPAGRLDQPGWMFQLVLRLTQEHVGCMAVLQPLVVACGLASHYHMGVEWARALRDAAKVRGVRWGLPRGQGEAGAGGSVD</sequence>
<dbReference type="InterPro" id="IPR007528">
    <property type="entry name" value="RINT1_Tip20"/>
</dbReference>
<dbReference type="GO" id="GO:0006890">
    <property type="term" value="P:retrograde vesicle-mediated transport, Golgi to endoplasmic reticulum"/>
    <property type="evidence" value="ECO:0007669"/>
    <property type="project" value="InterPro"/>
</dbReference>
<keyword evidence="3" id="KW-1185">Reference proteome</keyword>
<protein>
    <submittedName>
        <fullName evidence="2">Uncharacterized protein</fullName>
    </submittedName>
</protein>
<dbReference type="PANTHER" id="PTHR13520">
    <property type="entry name" value="RAD50-INTERACTING PROTEIN 1 RINT-1"/>
    <property type="match status" value="1"/>
</dbReference>
<feature type="compositionally biased region" description="Low complexity" evidence="1">
    <location>
        <begin position="159"/>
        <end position="177"/>
    </location>
</feature>
<dbReference type="GO" id="GO:0070939">
    <property type="term" value="C:Dsl1/NZR complex"/>
    <property type="evidence" value="ECO:0007669"/>
    <property type="project" value="InterPro"/>
</dbReference>
<dbReference type="GO" id="GO:0006888">
    <property type="term" value="P:endoplasmic reticulum to Golgi vesicle-mediated transport"/>
    <property type="evidence" value="ECO:0007669"/>
    <property type="project" value="InterPro"/>
</dbReference>
<feature type="non-terminal residue" evidence="2">
    <location>
        <position position="1"/>
    </location>
</feature>
<comment type="caution">
    <text evidence="2">The sequence shown here is derived from an EMBL/GenBank/DDBJ whole genome shotgun (WGS) entry which is preliminary data.</text>
</comment>
<name>A0A699ZCV0_HAELA</name>
<dbReference type="Proteomes" id="UP000485058">
    <property type="component" value="Unassembled WGS sequence"/>
</dbReference>
<organism evidence="2 3">
    <name type="scientific">Haematococcus lacustris</name>
    <name type="common">Green alga</name>
    <name type="synonym">Haematococcus pluvialis</name>
    <dbReference type="NCBI Taxonomy" id="44745"/>
    <lineage>
        <taxon>Eukaryota</taxon>
        <taxon>Viridiplantae</taxon>
        <taxon>Chlorophyta</taxon>
        <taxon>core chlorophytes</taxon>
        <taxon>Chlorophyceae</taxon>
        <taxon>CS clade</taxon>
        <taxon>Chlamydomonadales</taxon>
        <taxon>Haematococcaceae</taxon>
        <taxon>Haematococcus</taxon>
    </lineage>
</organism>